<dbReference type="PROSITE" id="PS51819">
    <property type="entry name" value="VOC"/>
    <property type="match status" value="1"/>
</dbReference>
<dbReference type="PANTHER" id="PTHR21366">
    <property type="entry name" value="GLYOXALASE FAMILY PROTEIN"/>
    <property type="match status" value="1"/>
</dbReference>
<dbReference type="PANTHER" id="PTHR21366:SF22">
    <property type="entry name" value="VOC DOMAIN-CONTAINING PROTEIN"/>
    <property type="match status" value="1"/>
</dbReference>
<organism evidence="3 4">
    <name type="scientific">Chitinophaga chungangae</name>
    <dbReference type="NCBI Taxonomy" id="2821488"/>
    <lineage>
        <taxon>Bacteria</taxon>
        <taxon>Pseudomonadati</taxon>
        <taxon>Bacteroidota</taxon>
        <taxon>Chitinophagia</taxon>
        <taxon>Chitinophagales</taxon>
        <taxon>Chitinophagaceae</taxon>
        <taxon>Chitinophaga</taxon>
    </lineage>
</organism>
<dbReference type="InterPro" id="IPR029068">
    <property type="entry name" value="Glyas_Bleomycin-R_OHBP_Dase"/>
</dbReference>
<dbReference type="InterPro" id="IPR050383">
    <property type="entry name" value="GlyoxalaseI/FosfomycinResist"/>
</dbReference>
<gene>
    <name evidence="3" type="ORF">J7I43_21510</name>
</gene>
<dbReference type="Gene3D" id="3.10.180.10">
    <property type="entry name" value="2,3-Dihydroxybiphenyl 1,2-Dioxygenase, domain 1"/>
    <property type="match status" value="1"/>
</dbReference>
<dbReference type="RefSeq" id="WP_209147934.1">
    <property type="nucleotide sequence ID" value="NZ_JAGHKP010000004.1"/>
</dbReference>
<protein>
    <submittedName>
        <fullName evidence="3">VOC family protein</fullName>
    </submittedName>
</protein>
<dbReference type="SUPFAM" id="SSF54593">
    <property type="entry name" value="Glyoxalase/Bleomycin resistance protein/Dihydroxybiphenyl dioxygenase"/>
    <property type="match status" value="1"/>
</dbReference>
<feature type="chain" id="PRO_5045520757" evidence="1">
    <location>
        <begin position="20"/>
        <end position="149"/>
    </location>
</feature>
<accession>A0ABS3YJF9</accession>
<comment type="caution">
    <text evidence="3">The sequence shown here is derived from an EMBL/GenBank/DDBJ whole genome shotgun (WGS) entry which is preliminary data.</text>
</comment>
<feature type="signal peptide" evidence="1">
    <location>
        <begin position="1"/>
        <end position="19"/>
    </location>
</feature>
<dbReference type="InterPro" id="IPR004360">
    <property type="entry name" value="Glyas_Fos-R_dOase_dom"/>
</dbReference>
<sequence length="149" mass="16959">MKKLLFLCLFITAVSAASAQQKARPYLNHLALYVQNLEKATEFYRDFLGLDTIPEPFHDGKHTWFSVGPLSHLHLIEGAKGPHAGDRNSHICFSVDSVEDFIVRLKKAGMTFINWAGEKEKITLRVDGVKQIYLQDPDGYWIEVNDARK</sequence>
<evidence type="ECO:0000256" key="1">
    <source>
        <dbReference type="SAM" id="SignalP"/>
    </source>
</evidence>
<proteinExistence type="predicted"/>
<keyword evidence="1" id="KW-0732">Signal</keyword>
<evidence type="ECO:0000313" key="4">
    <source>
        <dbReference type="Proteomes" id="UP000679126"/>
    </source>
</evidence>
<reference evidence="4" key="1">
    <citation type="submission" date="2021-03" db="EMBL/GenBank/DDBJ databases">
        <title>Assistant Professor.</title>
        <authorList>
            <person name="Huq M.A."/>
        </authorList>
    </citation>
    <scope>NUCLEOTIDE SEQUENCE [LARGE SCALE GENOMIC DNA]</scope>
    <source>
        <strain evidence="4">MAH-28</strain>
    </source>
</reference>
<dbReference type="Pfam" id="PF00903">
    <property type="entry name" value="Glyoxalase"/>
    <property type="match status" value="1"/>
</dbReference>
<keyword evidence="4" id="KW-1185">Reference proteome</keyword>
<feature type="domain" description="VOC" evidence="2">
    <location>
        <begin position="26"/>
        <end position="147"/>
    </location>
</feature>
<dbReference type="InterPro" id="IPR037523">
    <property type="entry name" value="VOC_core"/>
</dbReference>
<name>A0ABS3YJF9_9BACT</name>
<dbReference type="EMBL" id="JAGHKP010000004">
    <property type="protein sequence ID" value="MBO9154820.1"/>
    <property type="molecule type" value="Genomic_DNA"/>
</dbReference>
<dbReference type="Proteomes" id="UP000679126">
    <property type="component" value="Unassembled WGS sequence"/>
</dbReference>
<evidence type="ECO:0000259" key="2">
    <source>
        <dbReference type="PROSITE" id="PS51819"/>
    </source>
</evidence>
<evidence type="ECO:0000313" key="3">
    <source>
        <dbReference type="EMBL" id="MBO9154820.1"/>
    </source>
</evidence>